<evidence type="ECO:0000256" key="7">
    <source>
        <dbReference type="SAM" id="MobiDB-lite"/>
    </source>
</evidence>
<comment type="subcellular location">
    <subcellularLocation>
        <location evidence="1">Cell membrane</location>
        <topology evidence="1">Multi-pass membrane protein</topology>
    </subcellularLocation>
</comment>
<keyword evidence="4 8" id="KW-0812">Transmembrane</keyword>
<dbReference type="GO" id="GO:0022857">
    <property type="term" value="F:transmembrane transporter activity"/>
    <property type="evidence" value="ECO:0007669"/>
    <property type="project" value="InterPro"/>
</dbReference>
<dbReference type="Gene3D" id="1.20.1720.10">
    <property type="entry name" value="Multidrug resistance protein D"/>
    <property type="match status" value="1"/>
</dbReference>
<evidence type="ECO:0000256" key="1">
    <source>
        <dbReference type="ARBA" id="ARBA00004651"/>
    </source>
</evidence>
<dbReference type="GO" id="GO:0005886">
    <property type="term" value="C:plasma membrane"/>
    <property type="evidence" value="ECO:0007669"/>
    <property type="project" value="UniProtKB-SubCell"/>
</dbReference>
<dbReference type="InterPro" id="IPR036259">
    <property type="entry name" value="MFS_trans_sf"/>
</dbReference>
<feature type="transmembrane region" description="Helical" evidence="8">
    <location>
        <begin position="417"/>
        <end position="441"/>
    </location>
</feature>
<dbReference type="InterPro" id="IPR020846">
    <property type="entry name" value="MFS_dom"/>
</dbReference>
<dbReference type="Proteomes" id="UP000249577">
    <property type="component" value="Unassembled WGS sequence"/>
</dbReference>
<dbReference type="AlphaFoldDB" id="A0A2W5MTD3"/>
<feature type="transmembrane region" description="Helical" evidence="8">
    <location>
        <begin position="69"/>
        <end position="88"/>
    </location>
</feature>
<feature type="transmembrane region" description="Helical" evidence="8">
    <location>
        <begin position="384"/>
        <end position="405"/>
    </location>
</feature>
<evidence type="ECO:0000256" key="8">
    <source>
        <dbReference type="SAM" id="Phobius"/>
    </source>
</evidence>
<keyword evidence="2" id="KW-0813">Transport</keyword>
<proteinExistence type="predicted"/>
<dbReference type="FunFam" id="1.20.1720.10:FF:000004">
    <property type="entry name" value="EmrB/QacA family drug resistance transporter"/>
    <property type="match status" value="1"/>
</dbReference>
<feature type="transmembrane region" description="Helical" evidence="8">
    <location>
        <begin position="162"/>
        <end position="182"/>
    </location>
</feature>
<feature type="compositionally biased region" description="Basic and acidic residues" evidence="7">
    <location>
        <begin position="1"/>
        <end position="19"/>
    </location>
</feature>
<evidence type="ECO:0000259" key="9">
    <source>
        <dbReference type="PROSITE" id="PS50850"/>
    </source>
</evidence>
<dbReference type="Gene3D" id="1.20.1250.20">
    <property type="entry name" value="MFS general substrate transporter like domains"/>
    <property type="match status" value="1"/>
</dbReference>
<keyword evidence="3" id="KW-1003">Cell membrane</keyword>
<feature type="transmembrane region" description="Helical" evidence="8">
    <location>
        <begin position="292"/>
        <end position="314"/>
    </location>
</feature>
<gene>
    <name evidence="10" type="ORF">DI565_05770</name>
</gene>
<dbReference type="CDD" id="cd17502">
    <property type="entry name" value="MFS_Azr1_MDR_like"/>
    <property type="match status" value="1"/>
</dbReference>
<feature type="transmembrane region" description="Helical" evidence="8">
    <location>
        <begin position="326"/>
        <end position="344"/>
    </location>
</feature>
<feature type="transmembrane region" description="Helical" evidence="8">
    <location>
        <begin position="356"/>
        <end position="378"/>
    </location>
</feature>
<dbReference type="PANTHER" id="PTHR23501:SF197">
    <property type="entry name" value="COMD"/>
    <property type="match status" value="1"/>
</dbReference>
<feature type="transmembrane region" description="Helical" evidence="8">
    <location>
        <begin position="461"/>
        <end position="481"/>
    </location>
</feature>
<name>A0A2W5MTD3_ANCNO</name>
<keyword evidence="5 8" id="KW-1133">Transmembrane helix</keyword>
<dbReference type="Pfam" id="PF07690">
    <property type="entry name" value="MFS_1"/>
    <property type="match status" value="1"/>
</dbReference>
<dbReference type="PRINTS" id="PR01036">
    <property type="entry name" value="TCRTETB"/>
</dbReference>
<comment type="caution">
    <text evidence="10">The sequence shown here is derived from an EMBL/GenBank/DDBJ whole genome shotgun (WGS) entry which is preliminary data.</text>
</comment>
<dbReference type="EMBL" id="QFPN01000003">
    <property type="protein sequence ID" value="PZQ16900.1"/>
    <property type="molecule type" value="Genomic_DNA"/>
</dbReference>
<dbReference type="SUPFAM" id="SSF103473">
    <property type="entry name" value="MFS general substrate transporter"/>
    <property type="match status" value="1"/>
</dbReference>
<feature type="transmembrane region" description="Helical" evidence="8">
    <location>
        <begin position="100"/>
        <end position="123"/>
    </location>
</feature>
<accession>A0A2W5MTD3</accession>
<evidence type="ECO:0000256" key="4">
    <source>
        <dbReference type="ARBA" id="ARBA00022692"/>
    </source>
</evidence>
<protein>
    <submittedName>
        <fullName evidence="10">MFS transporter</fullName>
    </submittedName>
</protein>
<sequence length="503" mass="51553">MRTAPDRSDLPRAEERSETEASASGSLTEARKRQIIVGVLSAMLLAALDQTIVAPALVPIGRALGAVEYLPWVISAYLVTATAVTPLYGKLADVHGRRPVIFLAVSIFLAGSVICALAPSLPWLVAGRAVQGLGGGGLIALAQTVLGDLVPPKHRAKYAAQISAVWATASVLGPLVGGVFAQHLHWSLVFWINLPIGLAALWVMNGPLKDLPFSPRPHRLDVPGAVLVVAGTSLAMLALSIGRQSGEWTRPEVLGLAAASLVSVGLFAWRVRSFAEPLIPISVLKDKVIARGAFAVACGAGAFIGLTTVVPIFLQSRNGVGPDLAAVGLILMGAGAVIGAALTGRAVPKLVRYRAPALWGFALSISALAGLILSAGLGSLTVSFALLFLYGLGVGPIFPVGTVSVQNAVARHDLGAATGLLAFLRSLGAAFGVAILGAIVLGAGLGPEGGEHGPASVELSTFRLAFAAAAMAACCGLVSLWRMPERPLRDSHETPAAHEGPAA</sequence>
<feature type="transmembrane region" description="Helical" evidence="8">
    <location>
        <begin position="35"/>
        <end position="57"/>
    </location>
</feature>
<dbReference type="InterPro" id="IPR011701">
    <property type="entry name" value="MFS"/>
</dbReference>
<dbReference type="PROSITE" id="PS50850">
    <property type="entry name" value="MFS"/>
    <property type="match status" value="1"/>
</dbReference>
<keyword evidence="6 8" id="KW-0472">Membrane</keyword>
<feature type="transmembrane region" description="Helical" evidence="8">
    <location>
        <begin position="220"/>
        <end position="241"/>
    </location>
</feature>
<evidence type="ECO:0000313" key="11">
    <source>
        <dbReference type="Proteomes" id="UP000249577"/>
    </source>
</evidence>
<evidence type="ECO:0000256" key="5">
    <source>
        <dbReference type="ARBA" id="ARBA00022989"/>
    </source>
</evidence>
<evidence type="ECO:0000256" key="2">
    <source>
        <dbReference type="ARBA" id="ARBA00022448"/>
    </source>
</evidence>
<organism evidence="10 11">
    <name type="scientific">Ancylobacter novellus</name>
    <name type="common">Thiobacillus novellus</name>
    <dbReference type="NCBI Taxonomy" id="921"/>
    <lineage>
        <taxon>Bacteria</taxon>
        <taxon>Pseudomonadati</taxon>
        <taxon>Pseudomonadota</taxon>
        <taxon>Alphaproteobacteria</taxon>
        <taxon>Hyphomicrobiales</taxon>
        <taxon>Xanthobacteraceae</taxon>
        <taxon>Ancylobacter</taxon>
    </lineage>
</organism>
<evidence type="ECO:0000256" key="6">
    <source>
        <dbReference type="ARBA" id="ARBA00023136"/>
    </source>
</evidence>
<evidence type="ECO:0000313" key="10">
    <source>
        <dbReference type="EMBL" id="PZQ16900.1"/>
    </source>
</evidence>
<feature type="domain" description="Major facilitator superfamily (MFS) profile" evidence="9">
    <location>
        <begin position="35"/>
        <end position="487"/>
    </location>
</feature>
<evidence type="ECO:0000256" key="3">
    <source>
        <dbReference type="ARBA" id="ARBA00022475"/>
    </source>
</evidence>
<feature type="transmembrane region" description="Helical" evidence="8">
    <location>
        <begin position="188"/>
        <end position="208"/>
    </location>
</feature>
<feature type="region of interest" description="Disordered" evidence="7">
    <location>
        <begin position="1"/>
        <end position="26"/>
    </location>
</feature>
<dbReference type="PANTHER" id="PTHR23501">
    <property type="entry name" value="MAJOR FACILITATOR SUPERFAMILY"/>
    <property type="match status" value="1"/>
</dbReference>
<reference evidence="10 11" key="1">
    <citation type="submission" date="2017-08" db="EMBL/GenBank/DDBJ databases">
        <title>Infants hospitalized years apart are colonized by the same room-sourced microbial strains.</title>
        <authorList>
            <person name="Brooks B."/>
            <person name="Olm M.R."/>
            <person name="Firek B.A."/>
            <person name="Baker R."/>
            <person name="Thomas B.C."/>
            <person name="Morowitz M.J."/>
            <person name="Banfield J.F."/>
        </authorList>
    </citation>
    <scope>NUCLEOTIDE SEQUENCE [LARGE SCALE GENOMIC DNA]</scope>
    <source>
        <strain evidence="10">S2_005_003_R2_43</strain>
    </source>
</reference>